<dbReference type="Pfam" id="PF14392">
    <property type="entry name" value="zf-CCHC_4"/>
    <property type="match status" value="1"/>
</dbReference>
<dbReference type="EMBL" id="JASCZI010060418">
    <property type="protein sequence ID" value="MED6130521.1"/>
    <property type="molecule type" value="Genomic_DNA"/>
</dbReference>
<evidence type="ECO:0000259" key="2">
    <source>
        <dbReference type="Pfam" id="PF14392"/>
    </source>
</evidence>
<feature type="region of interest" description="Disordered" evidence="1">
    <location>
        <begin position="1"/>
        <end position="20"/>
    </location>
</feature>
<dbReference type="Proteomes" id="UP001341840">
    <property type="component" value="Unassembled WGS sequence"/>
</dbReference>
<dbReference type="InterPro" id="IPR025836">
    <property type="entry name" value="Zn_knuckle_CX2CX4HX4C"/>
</dbReference>
<protein>
    <recommendedName>
        <fullName evidence="2">Zinc knuckle CX2CX4HX4C domain-containing protein</fullName>
    </recommendedName>
</protein>
<name>A0ABU6S286_9FABA</name>
<proteinExistence type="predicted"/>
<evidence type="ECO:0000256" key="1">
    <source>
        <dbReference type="SAM" id="MobiDB-lite"/>
    </source>
</evidence>
<feature type="domain" description="Zinc knuckle CX2CX4HX4C" evidence="2">
    <location>
        <begin position="99"/>
        <end position="144"/>
    </location>
</feature>
<accession>A0ABU6S286</accession>
<comment type="caution">
    <text evidence="3">The sequence shown here is derived from an EMBL/GenBank/DDBJ whole genome shotgun (WGS) entry which is preliminary data.</text>
</comment>
<keyword evidence="4" id="KW-1185">Reference proteome</keyword>
<organism evidence="3 4">
    <name type="scientific">Stylosanthes scabra</name>
    <dbReference type="NCBI Taxonomy" id="79078"/>
    <lineage>
        <taxon>Eukaryota</taxon>
        <taxon>Viridiplantae</taxon>
        <taxon>Streptophyta</taxon>
        <taxon>Embryophyta</taxon>
        <taxon>Tracheophyta</taxon>
        <taxon>Spermatophyta</taxon>
        <taxon>Magnoliopsida</taxon>
        <taxon>eudicotyledons</taxon>
        <taxon>Gunneridae</taxon>
        <taxon>Pentapetalae</taxon>
        <taxon>rosids</taxon>
        <taxon>fabids</taxon>
        <taxon>Fabales</taxon>
        <taxon>Fabaceae</taxon>
        <taxon>Papilionoideae</taxon>
        <taxon>50 kb inversion clade</taxon>
        <taxon>dalbergioids sensu lato</taxon>
        <taxon>Dalbergieae</taxon>
        <taxon>Pterocarpus clade</taxon>
        <taxon>Stylosanthes</taxon>
    </lineage>
</organism>
<reference evidence="3 4" key="1">
    <citation type="journal article" date="2023" name="Plants (Basel)">
        <title>Bridging the Gap: Combining Genomics and Transcriptomics Approaches to Understand Stylosanthes scabra, an Orphan Legume from the Brazilian Caatinga.</title>
        <authorList>
            <person name="Ferreira-Neto J.R.C."/>
            <person name="da Silva M.D."/>
            <person name="Binneck E."/>
            <person name="de Melo N.F."/>
            <person name="da Silva R.H."/>
            <person name="de Melo A.L.T.M."/>
            <person name="Pandolfi V."/>
            <person name="Bustamante F.O."/>
            <person name="Brasileiro-Vidal A.C."/>
            <person name="Benko-Iseppon A.M."/>
        </authorList>
    </citation>
    <scope>NUCLEOTIDE SEQUENCE [LARGE SCALE GENOMIC DNA]</scope>
    <source>
        <tissue evidence="3">Leaves</tissue>
    </source>
</reference>
<evidence type="ECO:0000313" key="3">
    <source>
        <dbReference type="EMBL" id="MED6130521.1"/>
    </source>
</evidence>
<feature type="compositionally biased region" description="Low complexity" evidence="1">
    <location>
        <begin position="1"/>
        <end position="18"/>
    </location>
</feature>
<sequence length="159" mass="17771">MEATTSQPSNQPINQQSISDEEDENLFVYEEVEIQEGVQKCVHSLIGNLVTDKFINTNWVNSAMSNMCNQPKGTVKECDLFDGGQGCGTFLKATVMMQLDQPIKKGVNIGSTTNGINWVDFKSERLPTFRYFCGIIGHSKNSCGKLTLQTMDHNKIRRS</sequence>
<gene>
    <name evidence="3" type="ORF">PIB30_001607</name>
</gene>
<evidence type="ECO:0000313" key="4">
    <source>
        <dbReference type="Proteomes" id="UP001341840"/>
    </source>
</evidence>